<keyword evidence="3" id="KW-0436">Ligase</keyword>
<evidence type="ECO:0000313" key="4">
    <source>
        <dbReference type="Proteomes" id="UP000736583"/>
    </source>
</evidence>
<dbReference type="RefSeq" id="WP_216457422.1">
    <property type="nucleotide sequence ID" value="NZ_JAHLQL010000004.1"/>
</dbReference>
<dbReference type="PANTHER" id="PTHR44119">
    <property type="entry name" value="MAGNESIUM-CHELATASE SUBUNIT CHLH, CHLOROPLASTIC"/>
    <property type="match status" value="1"/>
</dbReference>
<dbReference type="CDD" id="cd10150">
    <property type="entry name" value="CobN_like"/>
    <property type="match status" value="1"/>
</dbReference>
<accession>A0ABS6F4A1</accession>
<dbReference type="Proteomes" id="UP000736583">
    <property type="component" value="Unassembled WGS sequence"/>
</dbReference>
<dbReference type="EC" id="6.6.1.2" evidence="3"/>
<dbReference type="Pfam" id="PF02514">
    <property type="entry name" value="CobN-Mg_chel"/>
    <property type="match status" value="1"/>
</dbReference>
<gene>
    <name evidence="3" type="primary">cobN</name>
    <name evidence="3" type="ORF">KQI89_12985</name>
</gene>
<keyword evidence="1" id="KW-0175">Coiled coil</keyword>
<dbReference type="InterPro" id="IPR003672">
    <property type="entry name" value="CobN/Mg_chltase"/>
</dbReference>
<dbReference type="InterPro" id="IPR011953">
    <property type="entry name" value="Cobalto_CobN"/>
</dbReference>
<reference evidence="3 4" key="1">
    <citation type="submission" date="2021-06" db="EMBL/GenBank/DDBJ databases">
        <authorList>
            <person name="Sun Q."/>
            <person name="Li D."/>
        </authorList>
    </citation>
    <scope>NUCLEOTIDE SEQUENCE [LARGE SCALE GENOMIC DNA]</scope>
    <source>
        <strain evidence="3 4">MSJ-4</strain>
    </source>
</reference>
<comment type="caution">
    <text evidence="3">The sequence shown here is derived from an EMBL/GenBank/DDBJ whole genome shotgun (WGS) entry which is preliminary data.</text>
</comment>
<evidence type="ECO:0000313" key="3">
    <source>
        <dbReference type="EMBL" id="MBU5592670.1"/>
    </source>
</evidence>
<feature type="domain" description="CobN/magnesium chelatase" evidence="2">
    <location>
        <begin position="118"/>
        <end position="1231"/>
    </location>
</feature>
<dbReference type="EMBL" id="JAHLQL010000004">
    <property type="protein sequence ID" value="MBU5592670.1"/>
    <property type="molecule type" value="Genomic_DNA"/>
</dbReference>
<name>A0ABS6F4A1_9CLOT</name>
<keyword evidence="4" id="KW-1185">Reference proteome</keyword>
<sequence>MFKITFIMSGFDSSYGLKKVNKNIKEHYKEDIYLDFMKCSEVDKGEEGLNECRRKIGESDFVFISLHGGVTHFKSLEKLMEEFNDKKKFFIHSKVDGEDEVLLKKSGISKFQYNEILSYYLMNGYENLKNMIFYLANNFGGKNLALNEQKIPTWEGIYYLGKNIHDYEGYIEKIKKENKPIVAILFYTQYFRENNTRHIDKFIEEIESLGGSPLAIYTASAPDLSIGRKGLNWVIDNMLMKNGVSQVDAIINTMAHTQSILSNPGDGTKVISNSIFEKIGVPVFQAMNTYQSLESWQKSLRGIDMMSLTSSVYATEFDGQIITVTTAYSEMLVDEIGEKYIFKPIPERVNKVCRLALNWAKLRHIENKDKKVAILFHNMPPRNDMIGCAFGLDTPQSVFNMVNALKKEGVYTEYDFKHGDEIINRIIDAVSNDSRWLTAERALEKSVDIIEGKLYRQWFSELSDMVQNKMIKDWGESPGEFMVFDDKFPVPGIINGNVFIGLQPSRGYEDKAEEVYHSTDIAPPHQYIAFYKWIKKVFKADVVVHVGTHGTLEWLPGKEIGLSENCYPDINIDDMPHLYPYIINIIGEGIQAKRRSYAVILDHLIPSLMQSGTYDDMEDIDELIKQYYHAKQGDTGKLIHIQKEIIELVIKNNYQEDLKTNLKDIEENFEEFMEELHGWIEEIKNSLVKDGLHVFGNIPQGERYENLVCALLRLQNGKVLSLIEGTCIAQGLDYNYIQNNGYEKGEDGKTNLMILDSIEEKSRELIRKFHKANYKEEAIKDIINEYFEHEDNTEELMNTLSFASKVVTNKLNNTTDEIKYFIEGVKGNFVPPGGGGSPTRGKVSILPTGRNFYSIDPTAVPTKASWQVGKQLGEKLLQRYLKEEGKYPETVVLVVYAGETMKTCGDDIAEALYLMGIKPKWLESTDKVIGLEVIPLEELKRPRIDVTLRITGLFRDTFPNIIELIEEGVNIASALEGESAEDNYIRKNIFKEVKELVGNGMSFEEAEEQASMRIFGCPPGTYGAGVSNLINSKNWKDINDLGDVYALWGGHAYGSKLHGKKVKEVFQRRLKEAQVTVKNESSMEIDMLDSDDFYNYHGGLIAAIRANSGKAPRSYSGNSSDPERTKIKDINEETARIMRSRILNPKWFEGLKKHGYKGAQEISKMVDIAFGWDATSQVIEDWMYEKISETYLFHDEKREWIKSVNPWAVHSMVERLLEAHQRGMWNAKKESVDKLRQLYLDIEGDIEEHV</sequence>
<evidence type="ECO:0000256" key="1">
    <source>
        <dbReference type="SAM" id="Coils"/>
    </source>
</evidence>
<dbReference type="NCBIfam" id="TIGR02257">
    <property type="entry name" value="cobalto_cobN"/>
    <property type="match status" value="1"/>
</dbReference>
<organism evidence="3 4">
    <name type="scientific">Clostridium simiarum</name>
    <dbReference type="NCBI Taxonomy" id="2841506"/>
    <lineage>
        <taxon>Bacteria</taxon>
        <taxon>Bacillati</taxon>
        <taxon>Bacillota</taxon>
        <taxon>Clostridia</taxon>
        <taxon>Eubacteriales</taxon>
        <taxon>Clostridiaceae</taxon>
        <taxon>Clostridium</taxon>
    </lineage>
</organism>
<evidence type="ECO:0000259" key="2">
    <source>
        <dbReference type="Pfam" id="PF02514"/>
    </source>
</evidence>
<proteinExistence type="predicted"/>
<dbReference type="GO" id="GO:0051116">
    <property type="term" value="F:cobaltochelatase activity"/>
    <property type="evidence" value="ECO:0007669"/>
    <property type="project" value="UniProtKB-EC"/>
</dbReference>
<dbReference type="PANTHER" id="PTHR44119:SF7">
    <property type="entry name" value="MAGNESIUM CHELATASE SUBUNIT"/>
    <property type="match status" value="1"/>
</dbReference>
<protein>
    <submittedName>
        <fullName evidence="3">Cobaltochelatase subunit CobN</fullName>
        <ecNumber evidence="3">6.6.1.2</ecNumber>
    </submittedName>
</protein>
<feature type="coiled-coil region" evidence="1">
    <location>
        <begin position="655"/>
        <end position="682"/>
    </location>
</feature>